<dbReference type="PROSITE" id="PS51318">
    <property type="entry name" value="TAT"/>
    <property type="match status" value="1"/>
</dbReference>
<organism evidence="3 4">
    <name type="scientific">Parahalioglobus pacificus</name>
    <dbReference type="NCBI Taxonomy" id="930806"/>
    <lineage>
        <taxon>Bacteria</taxon>
        <taxon>Pseudomonadati</taxon>
        <taxon>Pseudomonadota</taxon>
        <taxon>Gammaproteobacteria</taxon>
        <taxon>Cellvibrionales</taxon>
        <taxon>Halieaceae</taxon>
        <taxon>Parahalioglobus</taxon>
    </lineage>
</organism>
<dbReference type="RefSeq" id="WP_189474853.1">
    <property type="nucleotide sequence ID" value="NZ_BMYM01000001.1"/>
</dbReference>
<keyword evidence="1" id="KW-0732">Signal</keyword>
<dbReference type="EMBL" id="BMYM01000001">
    <property type="protein sequence ID" value="GHD27128.1"/>
    <property type="molecule type" value="Genomic_DNA"/>
</dbReference>
<dbReference type="NCBIfam" id="TIGR01409">
    <property type="entry name" value="TAT_signal_seq"/>
    <property type="match status" value="1"/>
</dbReference>
<dbReference type="Pfam" id="PF20256">
    <property type="entry name" value="MoCoBD_2"/>
    <property type="match status" value="2"/>
</dbReference>
<dbReference type="InterPro" id="IPR052516">
    <property type="entry name" value="N-heterocyclic_Hydroxylase"/>
</dbReference>
<dbReference type="Gene3D" id="3.30.365.10">
    <property type="entry name" value="Aldehyde oxidase/xanthine dehydrogenase, molybdopterin binding domain"/>
    <property type="match status" value="4"/>
</dbReference>
<dbReference type="PANTHER" id="PTHR47495">
    <property type="entry name" value="ALDEHYDE DEHYDROGENASE"/>
    <property type="match status" value="1"/>
</dbReference>
<evidence type="ECO:0000313" key="4">
    <source>
        <dbReference type="Proteomes" id="UP000644693"/>
    </source>
</evidence>
<dbReference type="SMART" id="SM01008">
    <property type="entry name" value="Ald_Xan_dh_C"/>
    <property type="match status" value="1"/>
</dbReference>
<dbReference type="InterPro" id="IPR006311">
    <property type="entry name" value="TAT_signal"/>
</dbReference>
<dbReference type="InterPro" id="IPR012368">
    <property type="entry name" value="OxRdtase_Mopterin-bd_su_IorB"/>
</dbReference>
<keyword evidence="4" id="KW-1185">Reference proteome</keyword>
<dbReference type="Gene3D" id="3.90.1170.50">
    <property type="entry name" value="Aldehyde oxidase/xanthine dehydrogenase, a/b hammerhead"/>
    <property type="match status" value="1"/>
</dbReference>
<feature type="domain" description="Aldehyde oxidase/xanthine dehydrogenase a/b hammerhead" evidence="2">
    <location>
        <begin position="205"/>
        <end position="293"/>
    </location>
</feature>
<gene>
    <name evidence="3" type="ORF">GCM10007053_05010</name>
</gene>
<accession>A0A918XEF8</accession>
<dbReference type="InterPro" id="IPR008274">
    <property type="entry name" value="AldOxase/xan_DH_MoCoBD1"/>
</dbReference>
<dbReference type="SUPFAM" id="SSF56003">
    <property type="entry name" value="Molybdenum cofactor-binding domain"/>
    <property type="match status" value="2"/>
</dbReference>
<reference evidence="3" key="1">
    <citation type="journal article" date="2014" name="Int. J. Syst. Evol. Microbiol.">
        <title>Complete genome sequence of Corynebacterium casei LMG S-19264T (=DSM 44701T), isolated from a smear-ripened cheese.</title>
        <authorList>
            <consortium name="US DOE Joint Genome Institute (JGI-PGF)"/>
            <person name="Walter F."/>
            <person name="Albersmeier A."/>
            <person name="Kalinowski J."/>
            <person name="Ruckert C."/>
        </authorList>
    </citation>
    <scope>NUCLEOTIDE SEQUENCE</scope>
    <source>
        <strain evidence="3">KCTC 23430</strain>
    </source>
</reference>
<proteinExistence type="predicted"/>
<dbReference type="Proteomes" id="UP000644693">
    <property type="component" value="Unassembled WGS sequence"/>
</dbReference>
<evidence type="ECO:0000256" key="1">
    <source>
        <dbReference type="ARBA" id="ARBA00022729"/>
    </source>
</evidence>
<reference evidence="3" key="2">
    <citation type="submission" date="2020-09" db="EMBL/GenBank/DDBJ databases">
        <authorList>
            <person name="Sun Q."/>
            <person name="Kim S."/>
        </authorList>
    </citation>
    <scope>NUCLEOTIDE SEQUENCE</scope>
    <source>
        <strain evidence="3">KCTC 23430</strain>
    </source>
</reference>
<dbReference type="InterPro" id="IPR046867">
    <property type="entry name" value="AldOxase/xan_DH_MoCoBD2"/>
</dbReference>
<dbReference type="AlphaFoldDB" id="A0A918XEF8"/>
<comment type="caution">
    <text evidence="3">The sequence shown here is derived from an EMBL/GenBank/DDBJ whole genome shotgun (WGS) entry which is preliminary data.</text>
</comment>
<dbReference type="InterPro" id="IPR037165">
    <property type="entry name" value="AldOxase/xan_DH_Mopterin-bd_sf"/>
</dbReference>
<dbReference type="GO" id="GO:0016491">
    <property type="term" value="F:oxidoreductase activity"/>
    <property type="evidence" value="ECO:0007669"/>
    <property type="project" value="InterPro"/>
</dbReference>
<evidence type="ECO:0000313" key="3">
    <source>
        <dbReference type="EMBL" id="GHD27128.1"/>
    </source>
</evidence>
<evidence type="ECO:0000259" key="2">
    <source>
        <dbReference type="SMART" id="SM01008"/>
    </source>
</evidence>
<dbReference type="PANTHER" id="PTHR47495:SF3">
    <property type="entry name" value="BLR6219 PROTEIN"/>
    <property type="match status" value="1"/>
</dbReference>
<dbReference type="PIRSF" id="PIRSF036389">
    <property type="entry name" value="IOR_B"/>
    <property type="match status" value="1"/>
</dbReference>
<sequence length="745" mass="79788">MTVLEKISRRDFLKATGVSSSGLLIGAALPTTLRADVLQRPSGDALNLFVSLREDGTVEIIAHRSEMGTGIRTSLPQVVADEMEADWDRVTVIQGLASADYGSQNTDGSRSVRNFYTVMRQMGAAARSMLESSAAQRWDVPVSECRASNHRVVHSDGRSIGFGELATSAAEQPLPALDSLPLKSAADFRYIGKDVPSVDLADMTTGATTYGVDVALPGMLYASIERRPVMGTSIESFSADAAKKVRGVVAVEVIKGTDPNGFKPIEGVAVIADKTWSAIKGRQALAATWTDSAHNSHSADVYLDELMDAVSSKPGVVARERGDVDAALAAGKRVSASYRTPYLAHASMEPPMATAYVTEQGCEVWACTQTPQATQQTVAEVLGLAPEKVTVNVTLLGGGFGRKSKPDFSAEAALLSRAVGKPVQVVWTREDDIRHDYFHSCCAQHYEASIDESGAVTGWLARQATPPIDTTWDASADLMSDGSLSQTFGSIPFAIPNLRLEGHRAPAHARIGWLRSVYNIPFGFGVGSFVDELAHAADKDPAAFWIELIGEDRLLDFAPEGFEFSNYGKPLSEYPYDTARFKGVIRELTETIPWGESLPAGQGWGIAAARSFLSYVAVACKVSVEGDQLKVLEMHSVIDAGLVVNPDRVHAQMEGAMIFGLSLALMGEITFEGGEPQQSNFHDYPVARINQVPRVIRNTITASDAPPAGVGEPGVPPVAPAIANAVFAATGKRHRTLPLNKAYRV</sequence>
<name>A0A918XEF8_9GAMM</name>
<protein>
    <submittedName>
        <fullName evidence="3">Xanthine dehydrogenase</fullName>
    </submittedName>
</protein>
<dbReference type="InterPro" id="IPR000674">
    <property type="entry name" value="Ald_Oxase/Xan_DH_a/b"/>
</dbReference>
<dbReference type="Pfam" id="PF02738">
    <property type="entry name" value="MoCoBD_1"/>
    <property type="match status" value="1"/>
</dbReference>
<dbReference type="InterPro" id="IPR019546">
    <property type="entry name" value="TAT_signal_bac_arc"/>
</dbReference>